<dbReference type="RefSeq" id="WP_267927352.1">
    <property type="nucleotide sequence ID" value="NZ_AP024233.1"/>
</dbReference>
<dbReference type="Gene3D" id="3.40.140.10">
    <property type="entry name" value="Cytidine Deaminase, domain 2"/>
    <property type="match status" value="1"/>
</dbReference>
<dbReference type="SUPFAM" id="SSF53927">
    <property type="entry name" value="Cytidine deaminase-like"/>
    <property type="match status" value="1"/>
</dbReference>
<dbReference type="InterPro" id="IPR035105">
    <property type="entry name" value="Deoxycytidylate_deaminase_dom"/>
</dbReference>
<dbReference type="InterPro" id="IPR027417">
    <property type="entry name" value="P-loop_NTPase"/>
</dbReference>
<evidence type="ECO:0000256" key="2">
    <source>
        <dbReference type="ARBA" id="ARBA00006576"/>
    </source>
</evidence>
<name>A0A915UB45_9BACT</name>
<organism evidence="8 9">
    <name type="scientific">Desulfolithobacter dissulfuricans</name>
    <dbReference type="NCBI Taxonomy" id="2795293"/>
    <lineage>
        <taxon>Bacteria</taxon>
        <taxon>Pseudomonadati</taxon>
        <taxon>Thermodesulfobacteriota</taxon>
        <taxon>Desulfobulbia</taxon>
        <taxon>Desulfobulbales</taxon>
        <taxon>Desulfobulbaceae</taxon>
        <taxon>Desulfolithobacter</taxon>
    </lineage>
</organism>
<feature type="region of interest" description="Disordered" evidence="6">
    <location>
        <begin position="70"/>
        <end position="99"/>
    </location>
</feature>
<proteinExistence type="inferred from homology"/>
<dbReference type="CDD" id="cd01286">
    <property type="entry name" value="deoxycytidylate_deaminase"/>
    <property type="match status" value="1"/>
</dbReference>
<comment type="similarity">
    <text evidence="2">Belongs to the cytidine and deoxycytidylate deaminase family.</text>
</comment>
<sequence length="590" mass="65826">MKLVFTGSFEDLQAALAGVNGKWDSSQPNKKVLRARGGVLNWYVSTGTIQLQGKEPGRTWLENQAKYALSPSEFPSEESDIEAPWDSESPEEPTNADSTEITPAEKYLAGAFEESELVIGIVTAVGTETERVVTPLTDRLKHFGYEVEHIRVSTLLTAEHAENEYERIKGLMAAGDEIRKNSGNNAILAYGAAKLIHERRDESKAKRAYIINSLKHPDEVGLLRKIYGQGFYLFGVHADKVRRLSYLTNDKGLTPTQAAELTDIDEDEKIPHGQRTRDTYHLADFFLNFGKNDDQVKNTIQRFLELIFSHPYKNPTFDEFSMFMAFSSSVRSGDLSRQVGAVITRNQQIIATGANECPVSGGGLYWSKVDPETGEVIDSGDGKDYTREQDSNKAEQQEIIQSILSQLISVAGTDEELKDRFTKVLEQSRISDLTEFGRVVHAEMEAIISCARAGIDCVDSTMYCTTFPCHNCAKHIIASGISRVVYVEPYPKSKALELHSESIELKTKLDAEINTDRVVFEPFTGVGARRFLDFFSMNLGVGNKLRRKNKDGTTVSWEKKNAKLRVPLLPASYRDIEETSASLYAKVTDA</sequence>
<evidence type="ECO:0000256" key="1">
    <source>
        <dbReference type="ARBA" id="ARBA00001947"/>
    </source>
</evidence>
<gene>
    <name evidence="8" type="ORF">GF1_30020</name>
</gene>
<evidence type="ECO:0000259" key="7">
    <source>
        <dbReference type="PROSITE" id="PS51747"/>
    </source>
</evidence>
<evidence type="ECO:0000256" key="4">
    <source>
        <dbReference type="ARBA" id="ARBA00022801"/>
    </source>
</evidence>
<protein>
    <submittedName>
        <fullName evidence="8">Deoxycytidylate deaminase</fullName>
    </submittedName>
</protein>
<dbReference type="GO" id="GO:0008270">
    <property type="term" value="F:zinc ion binding"/>
    <property type="evidence" value="ECO:0007669"/>
    <property type="project" value="InterPro"/>
</dbReference>
<evidence type="ECO:0000313" key="8">
    <source>
        <dbReference type="EMBL" id="BCO10626.1"/>
    </source>
</evidence>
<keyword evidence="3" id="KW-0479">Metal-binding</keyword>
<dbReference type="InterPro" id="IPR002125">
    <property type="entry name" value="CMP_dCMP_dom"/>
</dbReference>
<dbReference type="Gene3D" id="3.40.50.300">
    <property type="entry name" value="P-loop containing nucleotide triphosphate hydrolases"/>
    <property type="match status" value="1"/>
</dbReference>
<keyword evidence="9" id="KW-1185">Reference proteome</keyword>
<dbReference type="GO" id="GO:0005737">
    <property type="term" value="C:cytoplasm"/>
    <property type="evidence" value="ECO:0007669"/>
    <property type="project" value="TreeGrafter"/>
</dbReference>
<comment type="cofactor">
    <cofactor evidence="1">
        <name>Zn(2+)</name>
        <dbReference type="ChEBI" id="CHEBI:29105"/>
    </cofactor>
</comment>
<evidence type="ECO:0000256" key="3">
    <source>
        <dbReference type="ARBA" id="ARBA00022723"/>
    </source>
</evidence>
<evidence type="ECO:0000256" key="5">
    <source>
        <dbReference type="ARBA" id="ARBA00022833"/>
    </source>
</evidence>
<dbReference type="Pfam" id="PF00383">
    <property type="entry name" value="dCMP_cyt_deam_1"/>
    <property type="match status" value="1"/>
</dbReference>
<reference evidence="8" key="1">
    <citation type="submission" date="2020-12" db="EMBL/GenBank/DDBJ databases">
        <title>Desulfobium dissulfuricans gen. nov., sp. nov., a novel mesophilic, sulfate-reducing bacterium isolated from a deep-sea hydrothermal vent.</title>
        <authorList>
            <person name="Hashimoto Y."/>
            <person name="Tame A."/>
            <person name="Sawayama S."/>
            <person name="Miyazaki J."/>
            <person name="Takai K."/>
            <person name="Nakagawa S."/>
        </authorList>
    </citation>
    <scope>NUCLEOTIDE SEQUENCE</scope>
    <source>
        <strain evidence="8">GF1</strain>
    </source>
</reference>
<dbReference type="KEGG" id="ddu:GF1_30020"/>
<dbReference type="PROSITE" id="PS00903">
    <property type="entry name" value="CYT_DCMP_DEAMINASES_1"/>
    <property type="match status" value="1"/>
</dbReference>
<keyword evidence="4" id="KW-0378">Hydrolase</keyword>
<dbReference type="InterPro" id="IPR015517">
    <property type="entry name" value="dCMP_deaminase-rel"/>
</dbReference>
<accession>A0A915UB45</accession>
<evidence type="ECO:0000256" key="6">
    <source>
        <dbReference type="SAM" id="MobiDB-lite"/>
    </source>
</evidence>
<dbReference type="PANTHER" id="PTHR11086:SF18">
    <property type="entry name" value="DEOXYCYTIDYLATE DEAMINASE"/>
    <property type="match status" value="1"/>
</dbReference>
<dbReference type="PANTHER" id="PTHR11086">
    <property type="entry name" value="DEOXYCYTIDYLATE DEAMINASE-RELATED"/>
    <property type="match status" value="1"/>
</dbReference>
<dbReference type="InterPro" id="IPR016193">
    <property type="entry name" value="Cytidine_deaminase-like"/>
</dbReference>
<dbReference type="NCBIfam" id="NF041025">
    <property type="entry name" value="antiphage_deaminase"/>
    <property type="match status" value="1"/>
</dbReference>
<evidence type="ECO:0000313" key="9">
    <source>
        <dbReference type="Proteomes" id="UP001063350"/>
    </source>
</evidence>
<dbReference type="AlphaFoldDB" id="A0A915UB45"/>
<dbReference type="InterPro" id="IPR016192">
    <property type="entry name" value="APOBEC/CMP_deaminase_Zn-bd"/>
</dbReference>
<keyword evidence="5" id="KW-0862">Zinc</keyword>
<feature type="compositionally biased region" description="Acidic residues" evidence="6">
    <location>
        <begin position="75"/>
        <end position="91"/>
    </location>
</feature>
<dbReference type="EMBL" id="AP024233">
    <property type="protein sequence ID" value="BCO10626.1"/>
    <property type="molecule type" value="Genomic_DNA"/>
</dbReference>
<dbReference type="GO" id="GO:0004132">
    <property type="term" value="F:dCMP deaminase activity"/>
    <property type="evidence" value="ECO:0007669"/>
    <property type="project" value="TreeGrafter"/>
</dbReference>
<dbReference type="PROSITE" id="PS51747">
    <property type="entry name" value="CYT_DCMP_DEAMINASES_2"/>
    <property type="match status" value="1"/>
</dbReference>
<dbReference type="Proteomes" id="UP001063350">
    <property type="component" value="Chromosome"/>
</dbReference>
<feature type="domain" description="CMP/dCMP-type deaminase" evidence="7">
    <location>
        <begin position="316"/>
        <end position="509"/>
    </location>
</feature>